<reference evidence="4" key="1">
    <citation type="submission" date="2021-02" db="EMBL/GenBank/DDBJ databases">
        <authorList>
            <person name="Nowell W R."/>
        </authorList>
    </citation>
    <scope>NUCLEOTIDE SEQUENCE</scope>
</reference>
<evidence type="ECO:0000313" key="6">
    <source>
        <dbReference type="Proteomes" id="UP000663832"/>
    </source>
</evidence>
<evidence type="ECO:0000256" key="1">
    <source>
        <dbReference type="SAM" id="Phobius"/>
    </source>
</evidence>
<dbReference type="Pfam" id="PF23571">
    <property type="entry name" value="GH3_M"/>
    <property type="match status" value="1"/>
</dbReference>
<comment type="caution">
    <text evidence="4">The sequence shown here is derived from an EMBL/GenBank/DDBJ whole genome shotgun (WGS) entry which is preliminary data.</text>
</comment>
<evidence type="ECO:0000313" key="5">
    <source>
        <dbReference type="EMBL" id="CAF1163488.1"/>
    </source>
</evidence>
<evidence type="ECO:0000259" key="3">
    <source>
        <dbReference type="Pfam" id="PF23572"/>
    </source>
</evidence>
<protein>
    <submittedName>
        <fullName evidence="4">Uncharacterized protein</fullName>
    </submittedName>
</protein>
<dbReference type="InterPro" id="IPR004993">
    <property type="entry name" value="GH3"/>
</dbReference>
<dbReference type="CDD" id="cd00030">
    <property type="entry name" value="C2"/>
    <property type="match status" value="1"/>
</dbReference>
<keyword evidence="1" id="KW-0472">Membrane</keyword>
<dbReference type="EMBL" id="CAJNOM010000162">
    <property type="protein sequence ID" value="CAF1163488.1"/>
    <property type="molecule type" value="Genomic_DNA"/>
</dbReference>
<feature type="transmembrane region" description="Helical" evidence="1">
    <location>
        <begin position="93"/>
        <end position="118"/>
    </location>
</feature>
<dbReference type="GO" id="GO:0005737">
    <property type="term" value="C:cytoplasm"/>
    <property type="evidence" value="ECO:0007669"/>
    <property type="project" value="TreeGrafter"/>
</dbReference>
<dbReference type="InterPro" id="IPR035892">
    <property type="entry name" value="C2_domain_sf"/>
</dbReference>
<feature type="domain" description="GH3 middle" evidence="2">
    <location>
        <begin position="255"/>
        <end position="317"/>
    </location>
</feature>
<dbReference type="AlphaFoldDB" id="A0A814M2S7"/>
<keyword evidence="6" id="KW-1185">Reference proteome</keyword>
<keyword evidence="1" id="KW-1133">Transmembrane helix</keyword>
<feature type="domain" description="GH3 C-terminal" evidence="3">
    <location>
        <begin position="359"/>
        <end position="450"/>
    </location>
</feature>
<dbReference type="Pfam" id="PF03321">
    <property type="entry name" value="GH3"/>
    <property type="match status" value="1"/>
</dbReference>
<dbReference type="SUPFAM" id="SSF49562">
    <property type="entry name" value="C2 domain (Calcium/lipid-binding domain, CaLB)"/>
    <property type="match status" value="1"/>
</dbReference>
<dbReference type="InterPro" id="IPR055378">
    <property type="entry name" value="GH3_C"/>
</dbReference>
<dbReference type="Pfam" id="PF23572">
    <property type="entry name" value="GH3_C"/>
    <property type="match status" value="1"/>
</dbReference>
<dbReference type="GO" id="GO:0016881">
    <property type="term" value="F:acid-amino acid ligase activity"/>
    <property type="evidence" value="ECO:0007669"/>
    <property type="project" value="TreeGrafter"/>
</dbReference>
<name>A0A814M2S7_9BILA</name>
<keyword evidence="1" id="KW-0812">Transmembrane</keyword>
<evidence type="ECO:0000313" key="7">
    <source>
        <dbReference type="Proteomes" id="UP000663877"/>
    </source>
</evidence>
<dbReference type="EMBL" id="CAJNOI010000109">
    <property type="protein sequence ID" value="CAF1073761.1"/>
    <property type="molecule type" value="Genomic_DNA"/>
</dbReference>
<dbReference type="InterPro" id="IPR055377">
    <property type="entry name" value="GH3_M"/>
</dbReference>
<dbReference type="PANTHER" id="PTHR31901">
    <property type="entry name" value="GH3 DOMAIN-CONTAINING PROTEIN"/>
    <property type="match status" value="1"/>
</dbReference>
<organism evidence="4 7">
    <name type="scientific">Adineta steineri</name>
    <dbReference type="NCBI Taxonomy" id="433720"/>
    <lineage>
        <taxon>Eukaryota</taxon>
        <taxon>Metazoa</taxon>
        <taxon>Spiralia</taxon>
        <taxon>Gnathifera</taxon>
        <taxon>Rotifera</taxon>
        <taxon>Eurotatoria</taxon>
        <taxon>Bdelloidea</taxon>
        <taxon>Adinetida</taxon>
        <taxon>Adinetidae</taxon>
        <taxon>Adineta</taxon>
    </lineage>
</organism>
<evidence type="ECO:0000259" key="2">
    <source>
        <dbReference type="Pfam" id="PF23571"/>
    </source>
</evidence>
<dbReference type="Proteomes" id="UP000663877">
    <property type="component" value="Unassembled WGS sequence"/>
</dbReference>
<sequence>MAKNYSMIARFGTSAIWRSIPASFPSPEQRWFHLYIGKKPVMFPKSKDGTPMGPLTQISSAVSYSMVLKTLMSTFNTVPLDLVERIADSTTSIFVQLVFVLAVPNIFSYSIIFAPAFIHTIKIIEEYFEEMSLCISSTNFDHSLFVRDNICDLKFKAELNRALNEVTIEYGGLKYRQERAELIRKECLRKNEPGILHRLWPTLAFASTTIGASFTMYKNEIQYYCGEKLPLINMLIYCGSEGFFGSLASIHTNEYFLSPISTFFEFIKEEDIHQSQPKTVLISEIMPGNRYELVITTEAGLVRYRMGDVIDCTRFLSRADDVIPLPAEPAEIPRIPLISVAYRVGSLLDVFGEKTTEQHVMHALKETVDQWKNQGIYVDLCDFTAYTKLDDFPAKYVIFLELTNEQGHEIDDQQLQILQNNADSEVEQQLCKVNDGYQLTRKVHKLGPLVCILKIMSSQSIPIYRRPLFSTSTVHDDLSDNYDIVIIFHSSQNFSKTNMIGYVNPYFVATIDDQISFTSTFKWNDEEWIIRNTPRNAKLLVKIYNKNEKGSDDNYIGEFEILNIINYDAPPNGHIIIDSYGQYKGHFHLSIDSKKSSNESQQLSRYTFDGPCRYSRYDFLPINHHTERIYSTWTVQLRRILSYFPSDKRQQWNRQYKPVQQVASDYLGISTTHNMMALGQKTFNEKTVRHDENGQLRSADDLWKLVLMDKTIQQIRPRIYTYIIDDTTWQFTEIDPRVFADSTIKHARLANWSEYICYAGEFHLRPKFGWTKLNDEWELVFDNASGTYSPNAELLINLKKLLLFNFPGLNITTYDYKDPMLRDSIEQLEIIARRYKNIGRQEQ</sequence>
<evidence type="ECO:0000313" key="4">
    <source>
        <dbReference type="EMBL" id="CAF1073761.1"/>
    </source>
</evidence>
<dbReference type="Proteomes" id="UP000663832">
    <property type="component" value="Unassembled WGS sequence"/>
</dbReference>
<dbReference type="PANTHER" id="PTHR31901:SF9">
    <property type="entry name" value="GH3 DOMAIN-CONTAINING PROTEIN"/>
    <property type="match status" value="1"/>
</dbReference>
<accession>A0A814M2S7</accession>
<gene>
    <name evidence="4" type="ORF">BJG266_LOCUS19857</name>
    <name evidence="5" type="ORF">QVE165_LOCUS23695</name>
</gene>
<dbReference type="OrthoDB" id="10004661at2759"/>
<proteinExistence type="predicted"/>